<evidence type="ECO:0000313" key="1">
    <source>
        <dbReference type="EMBL" id="SCF50008.1"/>
    </source>
</evidence>
<gene>
    <name evidence="1" type="ORF">GA0070216_1445</name>
</gene>
<dbReference type="RefSeq" id="WP_141723300.1">
    <property type="nucleotide sequence ID" value="NZ_FMCU01000044.1"/>
</dbReference>
<protein>
    <submittedName>
        <fullName evidence="1">Uncharacterized protein</fullName>
    </submittedName>
</protein>
<reference evidence="2" key="1">
    <citation type="submission" date="2016-06" db="EMBL/GenBank/DDBJ databases">
        <authorList>
            <person name="Varghese N."/>
            <person name="Submissions Spin"/>
        </authorList>
    </citation>
    <scope>NUCLEOTIDE SEQUENCE [LARGE SCALE GENOMIC DNA]</scope>
    <source>
        <strain evidence="2">DSM 44100</strain>
    </source>
</reference>
<dbReference type="OrthoDB" id="3297347at2"/>
<dbReference type="AlphaFoldDB" id="A0A1C5AXR4"/>
<keyword evidence="2" id="KW-1185">Reference proteome</keyword>
<sequence>MLQNSWYLTEGAFFAQLPSAPRLDDDGQAVIGQVANLFHDESYFSPAKTVATVHVMLLAAEHLGDNLSFDAAARRHDLTELARLVGGLNLVQAHLTQIVQRIAEHIDARAFNGLDAVSAAAVQALTNSLSSAGVNGEISADYLKEAHLTLRGLTK</sequence>
<accession>A0A1C5AXR4</accession>
<evidence type="ECO:0000313" key="2">
    <source>
        <dbReference type="Proteomes" id="UP000198797"/>
    </source>
</evidence>
<name>A0A1C5AXR4_9ACTN</name>
<dbReference type="Proteomes" id="UP000198797">
    <property type="component" value="Unassembled WGS sequence"/>
</dbReference>
<dbReference type="EMBL" id="FMCU01000044">
    <property type="protein sequence ID" value="SCF50008.1"/>
    <property type="molecule type" value="Genomic_DNA"/>
</dbReference>
<proteinExistence type="predicted"/>
<organism evidence="1 2">
    <name type="scientific">Micromonospora matsumotoense</name>
    <dbReference type="NCBI Taxonomy" id="121616"/>
    <lineage>
        <taxon>Bacteria</taxon>
        <taxon>Bacillati</taxon>
        <taxon>Actinomycetota</taxon>
        <taxon>Actinomycetes</taxon>
        <taxon>Micromonosporales</taxon>
        <taxon>Micromonosporaceae</taxon>
        <taxon>Micromonospora</taxon>
    </lineage>
</organism>